<proteinExistence type="inferred from homology"/>
<evidence type="ECO:0000259" key="4">
    <source>
        <dbReference type="Pfam" id="PF18313"/>
    </source>
</evidence>
<evidence type="ECO:0000313" key="6">
    <source>
        <dbReference type="Proteomes" id="UP000664303"/>
    </source>
</evidence>
<dbReference type="GO" id="GO:0016746">
    <property type="term" value="F:acyltransferase activity"/>
    <property type="evidence" value="ECO:0007669"/>
    <property type="project" value="UniProtKB-KW"/>
</dbReference>
<dbReference type="InterPro" id="IPR016039">
    <property type="entry name" value="Thiolase-like"/>
</dbReference>
<dbReference type="EMBL" id="JAFKCZ010000009">
    <property type="protein sequence ID" value="MBN7797603.1"/>
    <property type="molecule type" value="Genomic_DNA"/>
</dbReference>
<organism evidence="5 6">
    <name type="scientific">Parahaliea mediterranea</name>
    <dbReference type="NCBI Taxonomy" id="651086"/>
    <lineage>
        <taxon>Bacteria</taxon>
        <taxon>Pseudomonadati</taxon>
        <taxon>Pseudomonadota</taxon>
        <taxon>Gammaproteobacteria</taxon>
        <taxon>Cellvibrionales</taxon>
        <taxon>Halieaceae</taxon>
        <taxon>Parahaliea</taxon>
    </lineage>
</organism>
<feature type="domain" description="Thiolase-like protein type 1 additional C-terminal" evidence="4">
    <location>
        <begin position="420"/>
        <end position="498"/>
    </location>
</feature>
<dbReference type="InterPro" id="IPR040771">
    <property type="entry name" value="TLP1_add_C"/>
</dbReference>
<dbReference type="Gene3D" id="2.40.50.840">
    <property type="match status" value="1"/>
</dbReference>
<comment type="similarity">
    <text evidence="1">Belongs to the thiolase-like superfamily. Thiolase family.</text>
</comment>
<reference evidence="5" key="1">
    <citation type="submission" date="2021-02" db="EMBL/GenBank/DDBJ databases">
        <title>PHA producing bacteria isolated from coastal sediment in Guangdong, Shenzhen.</title>
        <authorList>
            <person name="Zheng W."/>
            <person name="Yu S."/>
            <person name="Huang Y."/>
        </authorList>
    </citation>
    <scope>NUCLEOTIDE SEQUENCE</scope>
    <source>
        <strain evidence="5">TN14-10</strain>
    </source>
</reference>
<dbReference type="PANTHER" id="PTHR18919:SF139">
    <property type="entry name" value="THIOLASE-LIKE PROTEIN TYPE 1 ADDITIONAL C-TERMINAL DOMAIN-CONTAINING PROTEIN"/>
    <property type="match status" value="1"/>
</dbReference>
<evidence type="ECO:0000313" key="5">
    <source>
        <dbReference type="EMBL" id="MBN7797603.1"/>
    </source>
</evidence>
<evidence type="ECO:0000256" key="1">
    <source>
        <dbReference type="ARBA" id="ARBA00010982"/>
    </source>
</evidence>
<name>A0A939DG22_9GAMM</name>
<keyword evidence="6" id="KW-1185">Reference proteome</keyword>
<sequence length="507" mass="54544">MHQIDPACPVLVGLGQNTWRDLDVTRTPVDALAEVAAAALADTGVTGISKAVDCVATVRFIADTNPDVAAFFPRDPGAALARRLALTGTDVVQGAIGGNSPQYMVNQLASKLAGGEYSVVLLAGAELLSTFFGALKTGGDVSGWADGASFAGSRLGKDRDGLNETEMLHGLYEPIITYPLFENALRHHEKRGLDAHRRYMGDICSAFSRVAARNPLAWRRKELTSGEITTVGDNNRMIAYPYTKLMSAFLSVDMAAAIVMTTAGRARDLGIDEQRLVYLRAGVDIDEIWNISSRESLHRSPGLGKAARAALEHSHMDLSDIDCFDIYSCFPSAVEIACKEIGISPLDPRGVTVTGGLPYFGGPGNNYSLHAIAEMVSRLREKEADNGLITANGLYLTKHSVGVYSSRPATGKWTAFDNKPLQSAINQGTHIHLDDGHEGKVSIETYTVAHDRDGPKQGYIVARNQSGHRVLANTGPNMDTLSRLLAEDPIGKKGYVGKENGKTVFRF</sequence>
<accession>A0A939DG22</accession>
<comment type="caution">
    <text evidence="5">The sequence shown here is derived from an EMBL/GenBank/DDBJ whole genome shotgun (WGS) entry which is preliminary data.</text>
</comment>
<protein>
    <submittedName>
        <fullName evidence="5">Acetyl-CoA acetyltransferase</fullName>
    </submittedName>
</protein>
<gene>
    <name evidence="5" type="ORF">JYP50_13415</name>
</gene>
<keyword evidence="2" id="KW-0808">Transferase</keyword>
<evidence type="ECO:0000256" key="3">
    <source>
        <dbReference type="ARBA" id="ARBA00023315"/>
    </source>
</evidence>
<keyword evidence="3" id="KW-0012">Acyltransferase</keyword>
<dbReference type="PANTHER" id="PTHR18919">
    <property type="entry name" value="ACETYL-COA C-ACYLTRANSFERASE"/>
    <property type="match status" value="1"/>
</dbReference>
<dbReference type="RefSeq" id="WP_206561054.1">
    <property type="nucleotide sequence ID" value="NZ_JAFKCZ010000009.1"/>
</dbReference>
<dbReference type="Pfam" id="PF18313">
    <property type="entry name" value="TLP1_add_C"/>
    <property type="match status" value="1"/>
</dbReference>
<evidence type="ECO:0000256" key="2">
    <source>
        <dbReference type="ARBA" id="ARBA00022679"/>
    </source>
</evidence>
<dbReference type="SUPFAM" id="SSF53901">
    <property type="entry name" value="Thiolase-like"/>
    <property type="match status" value="2"/>
</dbReference>
<dbReference type="Proteomes" id="UP000664303">
    <property type="component" value="Unassembled WGS sequence"/>
</dbReference>
<dbReference type="AlphaFoldDB" id="A0A939DG22"/>
<dbReference type="Gene3D" id="3.40.47.10">
    <property type="match status" value="1"/>
</dbReference>